<name>A0A4R0N2Y2_9SPHI</name>
<evidence type="ECO:0000256" key="1">
    <source>
        <dbReference type="SAM" id="Phobius"/>
    </source>
</evidence>
<accession>A0A4R0N2Y2</accession>
<keyword evidence="1" id="KW-0472">Membrane</keyword>
<dbReference type="AlphaFoldDB" id="A0A4R0N2Y2"/>
<sequence length="155" mass="17522">MKKLTIITCAFLLPGCGTLNKDKLFSKNIKKETLSQEHSETLAVQQAVNIRDSTYTMMELTIWPKGPFTFSPATGFAGEAFKMEMRGKQSSLVDFSKVTSANRGSNTRLKQEKVSVTKQKEKKVEWEGMSYGGCLLVVVVVVFSFLFFRRRLSFK</sequence>
<dbReference type="OrthoDB" id="773352at2"/>
<keyword evidence="3" id="KW-1185">Reference proteome</keyword>
<evidence type="ECO:0000313" key="2">
    <source>
        <dbReference type="EMBL" id="TCC94198.1"/>
    </source>
</evidence>
<proteinExistence type="predicted"/>
<keyword evidence="1" id="KW-0812">Transmembrane</keyword>
<keyword evidence="1" id="KW-1133">Transmembrane helix</keyword>
<protein>
    <submittedName>
        <fullName evidence="2">Uncharacterized protein</fullName>
    </submittedName>
</protein>
<organism evidence="2 3">
    <name type="scientific">Pedobacter frigiditerrae</name>
    <dbReference type="NCBI Taxonomy" id="2530452"/>
    <lineage>
        <taxon>Bacteria</taxon>
        <taxon>Pseudomonadati</taxon>
        <taxon>Bacteroidota</taxon>
        <taxon>Sphingobacteriia</taxon>
        <taxon>Sphingobacteriales</taxon>
        <taxon>Sphingobacteriaceae</taxon>
        <taxon>Pedobacter</taxon>
    </lineage>
</organism>
<feature type="transmembrane region" description="Helical" evidence="1">
    <location>
        <begin position="128"/>
        <end position="148"/>
    </location>
</feature>
<reference evidence="2 3" key="1">
    <citation type="submission" date="2019-02" db="EMBL/GenBank/DDBJ databases">
        <title>Pedobacter sp. RP-1-13 sp. nov., isolated from Arctic soil.</title>
        <authorList>
            <person name="Dahal R.H."/>
        </authorList>
    </citation>
    <scope>NUCLEOTIDE SEQUENCE [LARGE SCALE GENOMIC DNA]</scope>
    <source>
        <strain evidence="2 3">RP-1-13</strain>
    </source>
</reference>
<evidence type="ECO:0000313" key="3">
    <source>
        <dbReference type="Proteomes" id="UP000292884"/>
    </source>
</evidence>
<dbReference type="RefSeq" id="WP_131552059.1">
    <property type="nucleotide sequence ID" value="NZ_SJSK01000001.1"/>
</dbReference>
<dbReference type="EMBL" id="SJSK01000001">
    <property type="protein sequence ID" value="TCC94198.1"/>
    <property type="molecule type" value="Genomic_DNA"/>
</dbReference>
<comment type="caution">
    <text evidence="2">The sequence shown here is derived from an EMBL/GenBank/DDBJ whole genome shotgun (WGS) entry which is preliminary data.</text>
</comment>
<dbReference type="Proteomes" id="UP000292884">
    <property type="component" value="Unassembled WGS sequence"/>
</dbReference>
<gene>
    <name evidence="2" type="ORF">EZ428_05315</name>
</gene>